<reference evidence="4" key="1">
    <citation type="submission" date="2017-09" db="EMBL/GenBank/DDBJ databases">
        <authorList>
            <person name="Sela D.A."/>
            <person name="Albert K."/>
        </authorList>
    </citation>
    <scope>NUCLEOTIDE SEQUENCE [LARGE SCALE GENOMIC DNA]</scope>
    <source>
        <strain evidence="4">UMA51805</strain>
    </source>
</reference>
<keyword evidence="4" id="KW-1185">Reference proteome</keyword>
<feature type="region of interest" description="Disordered" evidence="1">
    <location>
        <begin position="1"/>
        <end position="79"/>
    </location>
</feature>
<keyword evidence="2" id="KW-0472">Membrane</keyword>
<name>A0A2T3G7T1_9BIFI</name>
<evidence type="ECO:0000313" key="3">
    <source>
        <dbReference type="EMBL" id="PST45544.1"/>
    </source>
</evidence>
<keyword evidence="2" id="KW-0812">Transmembrane</keyword>
<evidence type="ECO:0000256" key="1">
    <source>
        <dbReference type="SAM" id="MobiDB-lite"/>
    </source>
</evidence>
<evidence type="ECO:0008006" key="5">
    <source>
        <dbReference type="Google" id="ProtNLM"/>
    </source>
</evidence>
<organism evidence="3 4">
    <name type="scientific">Bifidobacterium callitrichos</name>
    <dbReference type="NCBI Taxonomy" id="762209"/>
    <lineage>
        <taxon>Bacteria</taxon>
        <taxon>Bacillati</taxon>
        <taxon>Actinomycetota</taxon>
        <taxon>Actinomycetes</taxon>
        <taxon>Bifidobacteriales</taxon>
        <taxon>Bifidobacteriaceae</taxon>
        <taxon>Bifidobacterium</taxon>
    </lineage>
</organism>
<feature type="transmembrane region" description="Helical" evidence="2">
    <location>
        <begin position="89"/>
        <end position="108"/>
    </location>
</feature>
<evidence type="ECO:0000313" key="4">
    <source>
        <dbReference type="Proteomes" id="UP000240228"/>
    </source>
</evidence>
<feature type="transmembrane region" description="Helical" evidence="2">
    <location>
        <begin position="161"/>
        <end position="185"/>
    </location>
</feature>
<accession>A0A2T3G7T1</accession>
<feature type="compositionally biased region" description="Low complexity" evidence="1">
    <location>
        <begin position="43"/>
        <end position="66"/>
    </location>
</feature>
<gene>
    <name evidence="3" type="ORF">CPA40_10580</name>
</gene>
<reference evidence="3 4" key="2">
    <citation type="submission" date="2018-03" db="EMBL/GenBank/DDBJ databases">
        <title>The comparative genomics of Bifidobacterium callitrichos reflects dietary carbohydrate utilization within the common marmoset gut.</title>
        <authorList>
            <person name="Rani A."/>
        </authorList>
    </citation>
    <scope>NUCLEOTIDE SEQUENCE [LARGE SCALE GENOMIC DNA]</scope>
    <source>
        <strain evidence="3 4">UMA51805</strain>
    </source>
</reference>
<dbReference type="AlphaFoldDB" id="A0A2T3G7T1"/>
<proteinExistence type="predicted"/>
<feature type="transmembrane region" description="Helical" evidence="2">
    <location>
        <begin position="128"/>
        <end position="149"/>
    </location>
</feature>
<protein>
    <recommendedName>
        <fullName evidence="5">DUF1109 domain-containing protein</fullName>
    </recommendedName>
</protein>
<dbReference type="Proteomes" id="UP000240228">
    <property type="component" value="Unassembled WGS sequence"/>
</dbReference>
<evidence type="ECO:0000256" key="2">
    <source>
        <dbReference type="SAM" id="Phobius"/>
    </source>
</evidence>
<comment type="caution">
    <text evidence="3">The sequence shown here is derived from an EMBL/GenBank/DDBJ whole genome shotgun (WGS) entry which is preliminary data.</text>
</comment>
<dbReference type="EMBL" id="NWTX01000030">
    <property type="protein sequence ID" value="PST45544.1"/>
    <property type="molecule type" value="Genomic_DNA"/>
</dbReference>
<dbReference type="RefSeq" id="WP_107044860.1">
    <property type="nucleotide sequence ID" value="NZ_NWTX01000030.1"/>
</dbReference>
<sequence>MADNEYDFFANGDGPDNAGGYDEYDGDDGSRRRRHPRAGQNTGRSAGQSMGQAGQAGQAAQFSSASRPSGRTTTYRAGFGSEPARRSRIAAIVALIAGLIAVVFGALSAAHESAPALVDPDGKVPGRYIALTCAICIAIAFVSVIVAKVNLPRNSRRHRVAAGGIVTLLVAGLLLAFGVVCGVLFPDGLFKPAIRDEAPVDSAESMRFGIERATGECKAGWTDLDVSTFPGVKNASLCAETRVAYVTFDSNTTKRLYDNPLQGKIAELLTQNADDPATQGDWRLLSGNEWIAFGPSESMTTLEHEWGGELTAITAADEADGQS</sequence>
<keyword evidence="2" id="KW-1133">Transmembrane helix</keyword>